<sequence>MDEDRAGRGRVVAAFRGGKNVLERAYAESPLRLLLPKVPYVTGATAAWVCVTSLGGGLVRGDALRLDVDVDEGSTLLLTTQASTKAYRGGTRQVLHARVEGTLVALPDPVACFAGSTYESEVAVTLGPSATLVLVDAFTSGRAAYGERWAFERLASRIHVDRGEPLLRDATVLDARHGSIAARFGRVDAYATLVALGARAADVMAAMLAPGRTAKNVLYAPSKLACGDGVVARVAAERTEDVLREIRYRLGNIAEICGVDPYASRH</sequence>
<dbReference type="RefSeq" id="WP_394838245.1">
    <property type="nucleotide sequence ID" value="NZ_CP089929.1"/>
</dbReference>
<proteinExistence type="inferred from homology"/>
<dbReference type="InterPro" id="IPR002669">
    <property type="entry name" value="UreD"/>
</dbReference>
<dbReference type="Pfam" id="PF01774">
    <property type="entry name" value="UreD"/>
    <property type="match status" value="1"/>
</dbReference>
<name>A0ABZ2LCB2_9BACT</name>
<dbReference type="PANTHER" id="PTHR33643">
    <property type="entry name" value="UREASE ACCESSORY PROTEIN D"/>
    <property type="match status" value="1"/>
</dbReference>
<evidence type="ECO:0000313" key="3">
    <source>
        <dbReference type="EMBL" id="WXB08573.1"/>
    </source>
</evidence>
<comment type="similarity">
    <text evidence="1">Belongs to the UreD family.</text>
</comment>
<evidence type="ECO:0000256" key="2">
    <source>
        <dbReference type="ARBA" id="ARBA00023186"/>
    </source>
</evidence>
<protein>
    <submittedName>
        <fullName evidence="3">Urease accessory protein UreD</fullName>
    </submittedName>
</protein>
<organism evidence="3 4">
    <name type="scientific">Pendulispora rubella</name>
    <dbReference type="NCBI Taxonomy" id="2741070"/>
    <lineage>
        <taxon>Bacteria</taxon>
        <taxon>Pseudomonadati</taxon>
        <taxon>Myxococcota</taxon>
        <taxon>Myxococcia</taxon>
        <taxon>Myxococcales</taxon>
        <taxon>Sorangiineae</taxon>
        <taxon>Pendulisporaceae</taxon>
        <taxon>Pendulispora</taxon>
    </lineage>
</organism>
<accession>A0ABZ2LCB2</accession>
<keyword evidence="2" id="KW-0143">Chaperone</keyword>
<evidence type="ECO:0000313" key="4">
    <source>
        <dbReference type="Proteomes" id="UP001374803"/>
    </source>
</evidence>
<gene>
    <name evidence="3" type="ORF">LVJ94_15170</name>
</gene>
<dbReference type="HAMAP" id="MF_01384">
    <property type="entry name" value="UreD"/>
    <property type="match status" value="1"/>
</dbReference>
<dbReference type="PANTHER" id="PTHR33643:SF1">
    <property type="entry name" value="UREASE ACCESSORY PROTEIN D"/>
    <property type="match status" value="1"/>
</dbReference>
<evidence type="ECO:0000256" key="1">
    <source>
        <dbReference type="ARBA" id="ARBA00007177"/>
    </source>
</evidence>
<keyword evidence="4" id="KW-1185">Reference proteome</keyword>
<dbReference type="Proteomes" id="UP001374803">
    <property type="component" value="Chromosome"/>
</dbReference>
<reference evidence="3" key="1">
    <citation type="submission" date="2021-12" db="EMBL/GenBank/DDBJ databases">
        <title>Discovery of the Pendulisporaceae a myxobacterial family with distinct sporulation behavior and unique specialized metabolism.</title>
        <authorList>
            <person name="Garcia R."/>
            <person name="Popoff A."/>
            <person name="Bader C.D."/>
            <person name="Loehr J."/>
            <person name="Walesch S."/>
            <person name="Walt C."/>
            <person name="Boldt J."/>
            <person name="Bunk B."/>
            <person name="Haeckl F.J.F.P.J."/>
            <person name="Gunesch A.P."/>
            <person name="Birkelbach J."/>
            <person name="Nuebel U."/>
            <person name="Pietschmann T."/>
            <person name="Bach T."/>
            <person name="Mueller R."/>
        </authorList>
    </citation>
    <scope>NUCLEOTIDE SEQUENCE</scope>
    <source>
        <strain evidence="3">MSr11367</strain>
    </source>
</reference>
<dbReference type="EMBL" id="CP089983">
    <property type="protein sequence ID" value="WXB08573.1"/>
    <property type="molecule type" value="Genomic_DNA"/>
</dbReference>